<dbReference type="Pfam" id="PF00990">
    <property type="entry name" value="GGDEF"/>
    <property type="match status" value="1"/>
</dbReference>
<reference evidence="11 12" key="1">
    <citation type="submission" date="2019-12" db="EMBL/GenBank/DDBJ databases">
        <title>Comparative genomics gives insights into the taxonomy of the Azoarcus-Aromatoleum group and reveals separate origins of nif in the plant-associated Azoarcus and non-plant-associated Aromatoleum sub-groups.</title>
        <authorList>
            <person name="Lafos M."/>
            <person name="Maluk M."/>
            <person name="Batista M."/>
            <person name="Junghare M."/>
            <person name="Carmona M."/>
            <person name="Faoro H."/>
            <person name="Cruz L.M."/>
            <person name="Battistoni F."/>
            <person name="De Souza E."/>
            <person name="Pedrosa F."/>
            <person name="Chen W.-M."/>
            <person name="Poole P.S."/>
            <person name="Dixon R.A."/>
            <person name="James E.K."/>
        </authorList>
    </citation>
    <scope>NUCLEOTIDE SEQUENCE [LARGE SCALE GENOMIC DNA]</scope>
    <source>
        <strain evidence="11 12">ToN1</strain>
    </source>
</reference>
<keyword evidence="6" id="KW-0597">Phosphoprotein</keyword>
<dbReference type="CDD" id="cd12914">
    <property type="entry name" value="PDC1_DGC_like"/>
    <property type="match status" value="1"/>
</dbReference>
<dbReference type="SMART" id="SM00267">
    <property type="entry name" value="GGDEF"/>
    <property type="match status" value="1"/>
</dbReference>
<dbReference type="InterPro" id="IPR033479">
    <property type="entry name" value="dCache_1"/>
</dbReference>
<dbReference type="InterPro" id="IPR011006">
    <property type="entry name" value="CheY-like_superfamily"/>
</dbReference>
<dbReference type="CDD" id="cd01949">
    <property type="entry name" value="GGDEF"/>
    <property type="match status" value="1"/>
</dbReference>
<keyword evidence="2" id="KW-1003">Cell membrane</keyword>
<evidence type="ECO:0000313" key="12">
    <source>
        <dbReference type="Proteomes" id="UP000652074"/>
    </source>
</evidence>
<dbReference type="PROSITE" id="PS50110">
    <property type="entry name" value="RESPONSE_REGULATORY"/>
    <property type="match status" value="1"/>
</dbReference>
<comment type="subcellular location">
    <subcellularLocation>
        <location evidence="1">Cell membrane</location>
        <topology evidence="1">Multi-pass membrane protein</topology>
    </subcellularLocation>
</comment>
<dbReference type="NCBIfam" id="TIGR00254">
    <property type="entry name" value="GGDEF"/>
    <property type="match status" value="1"/>
</dbReference>
<dbReference type="Gene3D" id="3.30.450.20">
    <property type="entry name" value="PAS domain"/>
    <property type="match status" value="3"/>
</dbReference>
<evidence type="ECO:0000313" key="11">
    <source>
        <dbReference type="EMBL" id="NMF88214.1"/>
    </source>
</evidence>
<feature type="modified residue" description="4-aspartylphosphate" evidence="6">
    <location>
        <position position="986"/>
    </location>
</feature>
<dbReference type="CDD" id="cd06225">
    <property type="entry name" value="HAMP"/>
    <property type="match status" value="1"/>
</dbReference>
<dbReference type="Pfam" id="PF00072">
    <property type="entry name" value="Response_reg"/>
    <property type="match status" value="1"/>
</dbReference>
<evidence type="ECO:0000256" key="2">
    <source>
        <dbReference type="ARBA" id="ARBA00022475"/>
    </source>
</evidence>
<evidence type="ECO:0000259" key="10">
    <source>
        <dbReference type="PROSITE" id="PS50887"/>
    </source>
</evidence>
<proteinExistence type="predicted"/>
<dbReference type="SMART" id="SM00052">
    <property type="entry name" value="EAL"/>
    <property type="match status" value="1"/>
</dbReference>
<keyword evidence="3" id="KW-0812">Transmembrane</keyword>
<accession>A0ABX1MQ15</accession>
<dbReference type="InterPro" id="IPR001633">
    <property type="entry name" value="EAL_dom"/>
</dbReference>
<gene>
    <name evidence="11" type="ORF">GPA26_06925</name>
</gene>
<dbReference type="SUPFAM" id="SSF55785">
    <property type="entry name" value="PYP-like sensor domain (PAS domain)"/>
    <property type="match status" value="1"/>
</dbReference>
<dbReference type="SUPFAM" id="SSF158472">
    <property type="entry name" value="HAMP domain-like"/>
    <property type="match status" value="1"/>
</dbReference>
<evidence type="ECO:0000256" key="3">
    <source>
        <dbReference type="ARBA" id="ARBA00022692"/>
    </source>
</evidence>
<feature type="domain" description="HAMP" evidence="9">
    <location>
        <begin position="307"/>
        <end position="360"/>
    </location>
</feature>
<sequence>MTRKWLARMHVRLLLLVVLAALPSLGIIANADLVQRQEALAASGRLALLSAEQLAMRYQDMIRHAHEVLNGVARAPEVRTFRNESECHDWLARVATLNPLYGDLFVAAPDGKLVCRSQPFATAINIADRSYFRRAVASRAFAVGDYSFSRVTGKPVVVFALPVLDERGVVVAVVGLGAPPVAFERMLRKTSLPGNSVITVVDSEGIILARWPDPDGIAGNAIPELAEFKTAIRDANALTVESVWLDGVTRTTAIVPIMRSADDLYVRVGIPTAVAQAAANAVVRRNLILLGGASLLVILFGWFSARHLVLRRVQDLAETARRLGSGDLRARCSLPPDEGELGDLARGLNEMAGHIQDAMAKLQAADEEVRLRDRAIQSSRNGILIYRYGSPAGIVCTNPALLTLLAAGGANLVGASLSSVAAWGFDHEGWEQLLALLFAQREGEIALSLSRGAQEVVWLEAGVTLVKGGEHGFSHAVIELRDITERHHYVKQLAYQANHDELTGLPNRNLLNDRLEQALAHAAHNSGCVHVLWLDVDRFHVVHDSFGRRVADRTLVAISRRIMAIASECGTIARLAHDEFVLVSEPVIGQQGVISLANRVLETLRQPIVVDGREFCLTVSVGIAESSGPEQDVDSLLRNANIAALRAKAMGRDTFCLYSSTMNERAADKLRLEIELRRAIERNELFLVYQPKVDLLTGEIVGSEALCRWRHAELGAVPPSEFIAVAERSGLILAVGRWVLETACAQMRAWLDTGIDCRRMAVNVSALQFYRDDLVSDISALLGRYRLDPHSLMLEITESTLMGDPERAIATMQRLKALEVKLAIDDFGTGYSSLSTLQRFPIDYLKIDRAFISDLTTSASNAAIAVSIISLAHSLNLRVIAEGVETEGQLLYLRGRACDEMQGYFYAPPVSPEHLSTMIAERQWLEFPVQKDLPERTLLLVDDEPSVRSALRRLLRREGYTLLFAGDAAEAFDLLARHAVGVVISDYRMPGMDGIRFLDKVRGLYPETVRMVLSGYSNVNVITEAINRGAVFRYLHKPWNDRELMESVRDAFERFEVRVVAQAA</sequence>
<dbReference type="EMBL" id="WTVR01000010">
    <property type="protein sequence ID" value="NMF88214.1"/>
    <property type="molecule type" value="Genomic_DNA"/>
</dbReference>
<dbReference type="CDD" id="cd17569">
    <property type="entry name" value="REC_HupR-like"/>
    <property type="match status" value="1"/>
</dbReference>
<dbReference type="InterPro" id="IPR003660">
    <property type="entry name" value="HAMP_dom"/>
</dbReference>
<organism evidence="11 12">
    <name type="scientific">Aromatoleum petrolei</name>
    <dbReference type="NCBI Taxonomy" id="76116"/>
    <lineage>
        <taxon>Bacteria</taxon>
        <taxon>Pseudomonadati</taxon>
        <taxon>Pseudomonadota</taxon>
        <taxon>Betaproteobacteria</taxon>
        <taxon>Rhodocyclales</taxon>
        <taxon>Rhodocyclaceae</taxon>
        <taxon>Aromatoleum</taxon>
    </lineage>
</organism>
<dbReference type="SUPFAM" id="SSF55073">
    <property type="entry name" value="Nucleotide cyclase"/>
    <property type="match status" value="1"/>
</dbReference>
<feature type="domain" description="Response regulatory" evidence="7">
    <location>
        <begin position="937"/>
        <end position="1052"/>
    </location>
</feature>
<dbReference type="Pfam" id="PF00563">
    <property type="entry name" value="EAL"/>
    <property type="match status" value="1"/>
</dbReference>
<dbReference type="InterPro" id="IPR029787">
    <property type="entry name" value="Nucleotide_cyclase"/>
</dbReference>
<evidence type="ECO:0000256" key="5">
    <source>
        <dbReference type="ARBA" id="ARBA00023136"/>
    </source>
</evidence>
<dbReference type="Gene3D" id="3.30.70.270">
    <property type="match status" value="1"/>
</dbReference>
<dbReference type="Gene3D" id="3.40.50.2300">
    <property type="match status" value="1"/>
</dbReference>
<dbReference type="InterPro" id="IPR035965">
    <property type="entry name" value="PAS-like_dom_sf"/>
</dbReference>
<dbReference type="CDD" id="cd01948">
    <property type="entry name" value="EAL"/>
    <property type="match status" value="1"/>
</dbReference>
<feature type="domain" description="GGDEF" evidence="10">
    <location>
        <begin position="527"/>
        <end position="660"/>
    </location>
</feature>
<comment type="caution">
    <text evidence="11">The sequence shown here is derived from an EMBL/GenBank/DDBJ whole genome shotgun (WGS) entry which is preliminary data.</text>
</comment>
<dbReference type="PROSITE" id="PS50887">
    <property type="entry name" value="GGDEF"/>
    <property type="match status" value="1"/>
</dbReference>
<keyword evidence="4" id="KW-1133">Transmembrane helix</keyword>
<dbReference type="PANTHER" id="PTHR44757">
    <property type="entry name" value="DIGUANYLATE CYCLASE DGCP"/>
    <property type="match status" value="1"/>
</dbReference>
<dbReference type="InterPro" id="IPR052155">
    <property type="entry name" value="Biofilm_reg_signaling"/>
</dbReference>
<evidence type="ECO:0000256" key="1">
    <source>
        <dbReference type="ARBA" id="ARBA00004651"/>
    </source>
</evidence>
<protein>
    <submittedName>
        <fullName evidence="11">EAL domain-containing protein</fullName>
    </submittedName>
</protein>
<dbReference type="InterPro" id="IPR043128">
    <property type="entry name" value="Rev_trsase/Diguanyl_cyclase"/>
</dbReference>
<dbReference type="Pfam" id="PF02743">
    <property type="entry name" value="dCache_1"/>
    <property type="match status" value="1"/>
</dbReference>
<dbReference type="SUPFAM" id="SSF52172">
    <property type="entry name" value="CheY-like"/>
    <property type="match status" value="1"/>
</dbReference>
<feature type="domain" description="EAL" evidence="8">
    <location>
        <begin position="669"/>
        <end position="923"/>
    </location>
</feature>
<keyword evidence="12" id="KW-1185">Reference proteome</keyword>
<evidence type="ECO:0000256" key="6">
    <source>
        <dbReference type="PROSITE-ProRule" id="PRU00169"/>
    </source>
</evidence>
<dbReference type="RefSeq" id="WP_169205637.1">
    <property type="nucleotide sequence ID" value="NZ_CP059560.1"/>
</dbReference>
<dbReference type="PANTHER" id="PTHR44757:SF2">
    <property type="entry name" value="BIOFILM ARCHITECTURE MAINTENANCE PROTEIN MBAA"/>
    <property type="match status" value="1"/>
</dbReference>
<evidence type="ECO:0000259" key="9">
    <source>
        <dbReference type="PROSITE" id="PS50885"/>
    </source>
</evidence>
<dbReference type="PROSITE" id="PS50883">
    <property type="entry name" value="EAL"/>
    <property type="match status" value="1"/>
</dbReference>
<dbReference type="SMART" id="SM00304">
    <property type="entry name" value="HAMP"/>
    <property type="match status" value="1"/>
</dbReference>
<dbReference type="SUPFAM" id="SSF141868">
    <property type="entry name" value="EAL domain-like"/>
    <property type="match status" value="1"/>
</dbReference>
<evidence type="ECO:0000256" key="4">
    <source>
        <dbReference type="ARBA" id="ARBA00022989"/>
    </source>
</evidence>
<keyword evidence="5" id="KW-0472">Membrane</keyword>
<dbReference type="InterPro" id="IPR035919">
    <property type="entry name" value="EAL_sf"/>
</dbReference>
<dbReference type="Gene3D" id="3.20.20.450">
    <property type="entry name" value="EAL domain"/>
    <property type="match status" value="1"/>
</dbReference>
<dbReference type="Gene3D" id="6.10.340.10">
    <property type="match status" value="1"/>
</dbReference>
<dbReference type="InterPro" id="IPR001789">
    <property type="entry name" value="Sig_transdc_resp-reg_receiver"/>
</dbReference>
<dbReference type="SMART" id="SM00448">
    <property type="entry name" value="REC"/>
    <property type="match status" value="1"/>
</dbReference>
<dbReference type="InterPro" id="IPR000160">
    <property type="entry name" value="GGDEF_dom"/>
</dbReference>
<dbReference type="PROSITE" id="PS50885">
    <property type="entry name" value="HAMP"/>
    <property type="match status" value="1"/>
</dbReference>
<dbReference type="CDD" id="cd18774">
    <property type="entry name" value="PDC2_HK_sensor"/>
    <property type="match status" value="1"/>
</dbReference>
<name>A0ABX1MQ15_9RHOO</name>
<dbReference type="Pfam" id="PF00672">
    <property type="entry name" value="HAMP"/>
    <property type="match status" value="1"/>
</dbReference>
<evidence type="ECO:0000259" key="8">
    <source>
        <dbReference type="PROSITE" id="PS50883"/>
    </source>
</evidence>
<dbReference type="Proteomes" id="UP000652074">
    <property type="component" value="Unassembled WGS sequence"/>
</dbReference>
<evidence type="ECO:0000259" key="7">
    <source>
        <dbReference type="PROSITE" id="PS50110"/>
    </source>
</evidence>